<proteinExistence type="inferred from homology"/>
<dbReference type="GO" id="GO:0047676">
    <property type="term" value="F:arachidonate-CoA ligase activity"/>
    <property type="evidence" value="ECO:0007669"/>
    <property type="project" value="UniProtKB-EC"/>
</dbReference>
<dbReference type="PANTHER" id="PTHR43272:SF33">
    <property type="entry name" value="AMP-BINDING DOMAIN-CONTAINING PROTEIN-RELATED"/>
    <property type="match status" value="1"/>
</dbReference>
<feature type="domain" description="AMP-dependent synthetase/ligase" evidence="14">
    <location>
        <begin position="507"/>
        <end position="606"/>
    </location>
</feature>
<evidence type="ECO:0000256" key="1">
    <source>
        <dbReference type="ARBA" id="ARBA00006432"/>
    </source>
</evidence>
<comment type="catalytic activity">
    <reaction evidence="9">
        <text>15-hydroxy-(5Z,8Z,11Z,13E)-eicosatetraenoate + ATP + CoA = 15-hydroxy-(5Z,8Z,11Z,13E)-eicosatetraenoyl-CoA + AMP + diphosphate</text>
        <dbReference type="Rhea" id="RHEA:52116"/>
        <dbReference type="ChEBI" id="CHEBI:30616"/>
        <dbReference type="ChEBI" id="CHEBI:33019"/>
        <dbReference type="ChEBI" id="CHEBI:57287"/>
        <dbReference type="ChEBI" id="CHEBI:78832"/>
        <dbReference type="ChEBI" id="CHEBI:136409"/>
        <dbReference type="ChEBI" id="CHEBI:456215"/>
    </reaction>
    <physiologicalReaction direction="left-to-right" evidence="9">
        <dbReference type="Rhea" id="RHEA:52117"/>
    </physiologicalReaction>
</comment>
<evidence type="ECO:0000259" key="14">
    <source>
        <dbReference type="Pfam" id="PF00501"/>
    </source>
</evidence>
<protein>
    <recommendedName>
        <fullName evidence="13">Long-chain-fatty-acid--CoA ligase</fullName>
        <ecNumber evidence="13">6.2.1.3</ecNumber>
    </recommendedName>
</protein>
<evidence type="ECO:0000256" key="3">
    <source>
        <dbReference type="ARBA" id="ARBA00022741"/>
    </source>
</evidence>
<keyword evidence="3 13" id="KW-0547">Nucleotide-binding</keyword>
<evidence type="ECO:0000256" key="6">
    <source>
        <dbReference type="ARBA" id="ARBA00024469"/>
    </source>
</evidence>
<evidence type="ECO:0000256" key="10">
    <source>
        <dbReference type="ARBA" id="ARBA00024548"/>
    </source>
</evidence>
<comment type="similarity">
    <text evidence="1 13">Belongs to the ATP-dependent AMP-binding enzyme family.</text>
</comment>
<dbReference type="GO" id="GO:0005524">
    <property type="term" value="F:ATP binding"/>
    <property type="evidence" value="ECO:0007669"/>
    <property type="project" value="UniProtKB-KW"/>
</dbReference>
<comment type="catalytic activity">
    <reaction evidence="7">
        <text>a long-chain fatty acid + ATP + CoA = a long-chain fatty acyl-CoA + AMP + diphosphate</text>
        <dbReference type="Rhea" id="RHEA:15421"/>
        <dbReference type="ChEBI" id="CHEBI:30616"/>
        <dbReference type="ChEBI" id="CHEBI:33019"/>
        <dbReference type="ChEBI" id="CHEBI:57287"/>
        <dbReference type="ChEBI" id="CHEBI:57560"/>
        <dbReference type="ChEBI" id="CHEBI:83139"/>
        <dbReference type="ChEBI" id="CHEBI:456215"/>
        <dbReference type="EC" id="6.2.1.3"/>
    </reaction>
    <physiologicalReaction direction="left-to-right" evidence="7">
        <dbReference type="Rhea" id="RHEA:15422"/>
    </physiologicalReaction>
</comment>
<dbReference type="InterPro" id="IPR045311">
    <property type="entry name" value="LC-FACS_euk"/>
</dbReference>
<evidence type="ECO:0000256" key="7">
    <source>
        <dbReference type="ARBA" id="ARBA00024484"/>
    </source>
</evidence>
<dbReference type="GO" id="GO:0005783">
    <property type="term" value="C:endoplasmic reticulum"/>
    <property type="evidence" value="ECO:0007669"/>
    <property type="project" value="TreeGrafter"/>
</dbReference>
<dbReference type="GO" id="GO:0016020">
    <property type="term" value="C:membrane"/>
    <property type="evidence" value="ECO:0007669"/>
    <property type="project" value="TreeGrafter"/>
</dbReference>
<dbReference type="InterPro" id="IPR020845">
    <property type="entry name" value="AMP-binding_CS"/>
</dbReference>
<dbReference type="InterPro" id="IPR000873">
    <property type="entry name" value="AMP-dep_synth/lig_dom"/>
</dbReference>
<feature type="domain" description="AMP-dependent synthetase/ligase" evidence="14">
    <location>
        <begin position="126"/>
        <end position="484"/>
    </location>
</feature>
<reference evidence="15" key="1">
    <citation type="submission" date="2021-02" db="EMBL/GenBank/DDBJ databases">
        <authorList>
            <person name="Nowell W R."/>
        </authorList>
    </citation>
    <scope>NUCLEOTIDE SEQUENCE</scope>
</reference>
<sequence>MDRMVSDNSLSSSLQTTLAVGGALALVAGAVIHRHKDKLSSFIVEDLTSEEIYQDVDWQKLTISAQAQGSSEARVAASLGSRPLLTSGKSDNRVFTTFYEGFKCGKDISNKLGDGKCLGYRVDRQSEYQWVTYDETDQTATEIGSGLIHLGENHGQDTFIGIYATNSVEWLTTAIACHFHSMIYVPLYDTLGEPAIVHIINQTSLKTVFVDKPENILTLLKLIKELPTLKRIILTKKLSTEQENEIRNKAQEVGIEIMSYNQLRELGRSKPVAHHPPKADDIFEICYTSGTTGLPKGAMLTNKNIVSLAQSAREHFEPVFGGLETLISYLPLAHSYEQAIELLFLCNGFKIGYYLGDVRQLADDLTHLKPTVMPCVPRLLNRMYDNIQATIRQLSPFKRYLFNMALSAKTNDVAQHRVRRHMLWDGVLLKRIQQRLGGRVKVIASGAAPLSPAILQFLKSVCGAYVVEGYGQTECCGMALSAKTNDVAQHRVRRHMLWDGVLLKRIQQRLGGRVKVIASGAAPLSPAILQFLKSVCGAYVVEGYGQTECCGVSSCQILGDPTVGNIGVPLHCNMIKLADVPDMQYFAKDNVGELCIKGSNVFKGYYRDDEKTKEALDNEGWLHTGDIAKWTVTGQIQIIDRKKHMFKLAQGEYVAPERIENIYIHSKYIAQVFVYGNGYKCYTVAIIVPDAEILEKYARDNKITGDIVTLCNKKEIKDLIFNDLKQLEKAHSLKGFETVKDIYLHPEQFSVENNLLTPTMKTKRPELGKYFETEIEEMYKNIE</sequence>
<evidence type="ECO:0000256" key="12">
    <source>
        <dbReference type="ARBA" id="ARBA00049139"/>
    </source>
</evidence>
<gene>
    <name evidence="15" type="ORF">VCS650_LOCUS33385</name>
</gene>
<comment type="catalytic activity">
    <reaction evidence="12">
        <text>hexadecanoate + ATP + CoA = hexadecanoyl-CoA + AMP + diphosphate</text>
        <dbReference type="Rhea" id="RHEA:30751"/>
        <dbReference type="ChEBI" id="CHEBI:7896"/>
        <dbReference type="ChEBI" id="CHEBI:30616"/>
        <dbReference type="ChEBI" id="CHEBI:33019"/>
        <dbReference type="ChEBI" id="CHEBI:57287"/>
        <dbReference type="ChEBI" id="CHEBI:57379"/>
        <dbReference type="ChEBI" id="CHEBI:456215"/>
    </reaction>
    <physiologicalReaction direction="left-to-right" evidence="12">
        <dbReference type="Rhea" id="RHEA:30752"/>
    </physiologicalReaction>
</comment>
<evidence type="ECO:0000256" key="5">
    <source>
        <dbReference type="ARBA" id="ARBA00022840"/>
    </source>
</evidence>
<dbReference type="CDD" id="cd05927">
    <property type="entry name" value="LC-FACS_euk"/>
    <property type="match status" value="1"/>
</dbReference>
<dbReference type="AlphaFoldDB" id="A0A815GVT6"/>
<dbReference type="SUPFAM" id="SSF56801">
    <property type="entry name" value="Acetyl-CoA synthetase-like"/>
    <property type="match status" value="2"/>
</dbReference>
<comment type="function">
    <text evidence="13">Catalyzes the conversion of long-chain fatty acids to their active form acyl-CoAs for both synthesis of cellular lipids, and degradation via beta-oxidation.</text>
</comment>
<organism evidence="15 16">
    <name type="scientific">Adineta steineri</name>
    <dbReference type="NCBI Taxonomy" id="433720"/>
    <lineage>
        <taxon>Eukaryota</taxon>
        <taxon>Metazoa</taxon>
        <taxon>Spiralia</taxon>
        <taxon>Gnathifera</taxon>
        <taxon>Rotifera</taxon>
        <taxon>Eurotatoria</taxon>
        <taxon>Bdelloidea</taxon>
        <taxon>Adinetida</taxon>
        <taxon>Adinetidae</taxon>
        <taxon>Adineta</taxon>
    </lineage>
</organism>
<dbReference type="Pfam" id="PF00501">
    <property type="entry name" value="AMP-binding"/>
    <property type="match status" value="2"/>
</dbReference>
<comment type="caution">
    <text evidence="15">The sequence shown here is derived from an EMBL/GenBank/DDBJ whole genome shotgun (WGS) entry which is preliminary data.</text>
</comment>
<dbReference type="Proteomes" id="UP000663891">
    <property type="component" value="Unassembled WGS sequence"/>
</dbReference>
<dbReference type="Gene3D" id="3.40.50.12780">
    <property type="entry name" value="N-terminal domain of ligase-like"/>
    <property type="match status" value="2"/>
</dbReference>
<evidence type="ECO:0000313" key="15">
    <source>
        <dbReference type="EMBL" id="CAF1343985.1"/>
    </source>
</evidence>
<dbReference type="PROSITE" id="PS00455">
    <property type="entry name" value="AMP_BINDING"/>
    <property type="match status" value="1"/>
</dbReference>
<keyword evidence="5 13" id="KW-0067">ATP-binding</keyword>
<keyword evidence="2 13" id="KW-0436">Ligase</keyword>
<dbReference type="EMBL" id="CAJNON010000647">
    <property type="protein sequence ID" value="CAF1343985.1"/>
    <property type="molecule type" value="Genomic_DNA"/>
</dbReference>
<evidence type="ECO:0000256" key="2">
    <source>
        <dbReference type="ARBA" id="ARBA00022598"/>
    </source>
</evidence>
<evidence type="ECO:0000313" key="16">
    <source>
        <dbReference type="Proteomes" id="UP000663891"/>
    </source>
</evidence>
<dbReference type="OrthoDB" id="1700726at2759"/>
<comment type="catalytic activity">
    <reaction evidence="6">
        <text>5-hydroxy-(6E,8Z,11Z,14Z)-eicosatetraenoate + ATP + CoA = 5-hydroxy-(6E,8Z,11Z,14Z)-eicosatetraenoyl-CoA + AMP + diphosphate</text>
        <dbReference type="Rhea" id="RHEA:52108"/>
        <dbReference type="ChEBI" id="CHEBI:30616"/>
        <dbReference type="ChEBI" id="CHEBI:33019"/>
        <dbReference type="ChEBI" id="CHEBI:57287"/>
        <dbReference type="ChEBI" id="CHEBI:65341"/>
        <dbReference type="ChEBI" id="CHEBI:136407"/>
        <dbReference type="ChEBI" id="CHEBI:456215"/>
    </reaction>
    <physiologicalReaction direction="left-to-right" evidence="6">
        <dbReference type="Rhea" id="RHEA:52109"/>
    </physiologicalReaction>
</comment>
<evidence type="ECO:0000256" key="13">
    <source>
        <dbReference type="RuleBase" id="RU369030"/>
    </source>
</evidence>
<evidence type="ECO:0000256" key="4">
    <source>
        <dbReference type="ARBA" id="ARBA00022832"/>
    </source>
</evidence>
<accession>A0A815GVT6</accession>
<evidence type="ECO:0000256" key="8">
    <source>
        <dbReference type="ARBA" id="ARBA00024495"/>
    </source>
</evidence>
<comment type="catalytic activity">
    <reaction evidence="8">
        <text>12-hydroxy-(5Z,8Z,10E,14Z)-eicosatetraenoate + ATP + CoA = 12-hydroxy-(5Z,8Z,10E,14Z)-eicosatetraenoyl-CoA + AMP + diphosphate</text>
        <dbReference type="Rhea" id="RHEA:52112"/>
        <dbReference type="ChEBI" id="CHEBI:30616"/>
        <dbReference type="ChEBI" id="CHEBI:33019"/>
        <dbReference type="ChEBI" id="CHEBI:57287"/>
        <dbReference type="ChEBI" id="CHEBI:90718"/>
        <dbReference type="ChEBI" id="CHEBI:136408"/>
        <dbReference type="ChEBI" id="CHEBI:456215"/>
    </reaction>
    <physiologicalReaction direction="left-to-right" evidence="8">
        <dbReference type="Rhea" id="RHEA:52113"/>
    </physiologicalReaction>
</comment>
<comment type="catalytic activity">
    <reaction evidence="10">
        <text>(5Z,8Z,11Z,14Z)-eicosatetraenoate + ATP + CoA = (5Z,8Z,11Z,14Z)-eicosatetraenoyl-CoA + AMP + diphosphate</text>
        <dbReference type="Rhea" id="RHEA:19713"/>
        <dbReference type="ChEBI" id="CHEBI:30616"/>
        <dbReference type="ChEBI" id="CHEBI:32395"/>
        <dbReference type="ChEBI" id="CHEBI:33019"/>
        <dbReference type="ChEBI" id="CHEBI:57287"/>
        <dbReference type="ChEBI" id="CHEBI:57368"/>
        <dbReference type="ChEBI" id="CHEBI:456215"/>
        <dbReference type="EC" id="6.2.1.15"/>
    </reaction>
    <physiologicalReaction direction="left-to-right" evidence="10">
        <dbReference type="Rhea" id="RHEA:19714"/>
    </physiologicalReaction>
</comment>
<dbReference type="EC" id="6.2.1.3" evidence="13"/>
<evidence type="ECO:0000256" key="9">
    <source>
        <dbReference type="ARBA" id="ARBA00024532"/>
    </source>
</evidence>
<keyword evidence="13" id="KW-0443">Lipid metabolism</keyword>
<dbReference type="PANTHER" id="PTHR43272">
    <property type="entry name" value="LONG-CHAIN-FATTY-ACID--COA LIGASE"/>
    <property type="match status" value="1"/>
</dbReference>
<comment type="catalytic activity">
    <reaction evidence="11">
        <text>(E)-hexadec-2-enoate + ATP + CoA = (2E)-hexadecenoyl-CoA + AMP + diphosphate</text>
        <dbReference type="Rhea" id="RHEA:36139"/>
        <dbReference type="ChEBI" id="CHEBI:30616"/>
        <dbReference type="ChEBI" id="CHEBI:33019"/>
        <dbReference type="ChEBI" id="CHEBI:57287"/>
        <dbReference type="ChEBI" id="CHEBI:61526"/>
        <dbReference type="ChEBI" id="CHEBI:72745"/>
        <dbReference type="ChEBI" id="CHEBI:456215"/>
    </reaction>
    <physiologicalReaction direction="left-to-right" evidence="11">
        <dbReference type="Rhea" id="RHEA:36140"/>
    </physiologicalReaction>
</comment>
<evidence type="ECO:0000256" key="11">
    <source>
        <dbReference type="ARBA" id="ARBA00024565"/>
    </source>
</evidence>
<name>A0A815GVT6_9BILA</name>
<dbReference type="InterPro" id="IPR042099">
    <property type="entry name" value="ANL_N_sf"/>
</dbReference>
<keyword evidence="4 13" id="KW-0276">Fatty acid metabolism</keyword>